<feature type="non-terminal residue" evidence="1">
    <location>
        <position position="1"/>
    </location>
</feature>
<name>A0AAD7Z9F8_DIPPU</name>
<comment type="caution">
    <text evidence="1">The sequence shown here is derived from an EMBL/GenBank/DDBJ whole genome shotgun (WGS) entry which is preliminary data.</text>
</comment>
<organism evidence="1 2">
    <name type="scientific">Diploptera punctata</name>
    <name type="common">Pacific beetle cockroach</name>
    <dbReference type="NCBI Taxonomy" id="6984"/>
    <lineage>
        <taxon>Eukaryota</taxon>
        <taxon>Metazoa</taxon>
        <taxon>Ecdysozoa</taxon>
        <taxon>Arthropoda</taxon>
        <taxon>Hexapoda</taxon>
        <taxon>Insecta</taxon>
        <taxon>Pterygota</taxon>
        <taxon>Neoptera</taxon>
        <taxon>Polyneoptera</taxon>
        <taxon>Dictyoptera</taxon>
        <taxon>Blattodea</taxon>
        <taxon>Blaberoidea</taxon>
        <taxon>Blaberidae</taxon>
        <taxon>Diplopterinae</taxon>
        <taxon>Diploptera</taxon>
    </lineage>
</organism>
<dbReference type="AlphaFoldDB" id="A0AAD7Z9F8"/>
<evidence type="ECO:0000313" key="2">
    <source>
        <dbReference type="Proteomes" id="UP001233999"/>
    </source>
</evidence>
<keyword evidence="2" id="KW-1185">Reference proteome</keyword>
<protein>
    <submittedName>
        <fullName evidence="1">Uncharacterized protein</fullName>
    </submittedName>
</protein>
<gene>
    <name evidence="1" type="ORF">L9F63_006935</name>
</gene>
<dbReference type="EMBL" id="JASPKZ010009805">
    <property type="protein sequence ID" value="KAJ9576202.1"/>
    <property type="molecule type" value="Genomic_DNA"/>
</dbReference>
<accession>A0AAD7Z9F8</accession>
<sequence length="58" mass="6674">LHSLEKVVFLGTLHYFQASGKLCDHSSICAVRLEEEEQKINFITGDLPEMSHRFDICH</sequence>
<reference evidence="1" key="2">
    <citation type="submission" date="2023-05" db="EMBL/GenBank/DDBJ databases">
        <authorList>
            <person name="Fouks B."/>
        </authorList>
    </citation>
    <scope>NUCLEOTIDE SEQUENCE</scope>
    <source>
        <strain evidence="1">Stay&amp;Tobe</strain>
        <tissue evidence="1">Testes</tissue>
    </source>
</reference>
<reference evidence="1" key="1">
    <citation type="journal article" date="2023" name="IScience">
        <title>Live-bearing cockroach genome reveals convergent evolutionary mechanisms linked to viviparity in insects and beyond.</title>
        <authorList>
            <person name="Fouks B."/>
            <person name="Harrison M.C."/>
            <person name="Mikhailova A.A."/>
            <person name="Marchal E."/>
            <person name="English S."/>
            <person name="Carruthers M."/>
            <person name="Jennings E.C."/>
            <person name="Chiamaka E.L."/>
            <person name="Frigard R.A."/>
            <person name="Pippel M."/>
            <person name="Attardo G.M."/>
            <person name="Benoit J.B."/>
            <person name="Bornberg-Bauer E."/>
            <person name="Tobe S.S."/>
        </authorList>
    </citation>
    <scope>NUCLEOTIDE SEQUENCE</scope>
    <source>
        <strain evidence="1">Stay&amp;Tobe</strain>
    </source>
</reference>
<dbReference type="Proteomes" id="UP001233999">
    <property type="component" value="Unassembled WGS sequence"/>
</dbReference>
<feature type="non-terminal residue" evidence="1">
    <location>
        <position position="58"/>
    </location>
</feature>
<proteinExistence type="predicted"/>
<evidence type="ECO:0000313" key="1">
    <source>
        <dbReference type="EMBL" id="KAJ9576202.1"/>
    </source>
</evidence>